<evidence type="ECO:0000313" key="2">
    <source>
        <dbReference type="Proteomes" id="UP001243286"/>
    </source>
</evidence>
<organism evidence="1 2">
    <name type="scientific">Exiguobacterium antarcticum</name>
    <dbReference type="NCBI Taxonomy" id="132920"/>
    <lineage>
        <taxon>Bacteria</taxon>
        <taxon>Bacillati</taxon>
        <taxon>Bacillota</taxon>
        <taxon>Bacilli</taxon>
        <taxon>Bacillales</taxon>
        <taxon>Bacillales Family XII. Incertae Sedis</taxon>
        <taxon>Exiguobacterium</taxon>
    </lineage>
</organism>
<reference evidence="1 2" key="1">
    <citation type="submission" date="2023-04" db="EMBL/GenBank/DDBJ databases">
        <title>Antarctic isolates genomes.</title>
        <authorList>
            <person name="Dimov S.G."/>
        </authorList>
    </citation>
    <scope>NUCLEOTIDE SEQUENCE [LARGE SCALE GENOMIC DNA]</scope>
    <source>
        <strain evidence="1 2">AL19</strain>
    </source>
</reference>
<protein>
    <submittedName>
        <fullName evidence="1">Pentapeptide repeat-containing protein</fullName>
    </submittedName>
</protein>
<dbReference type="Gene3D" id="2.160.20.80">
    <property type="entry name" value="E3 ubiquitin-protein ligase SopA"/>
    <property type="match status" value="1"/>
</dbReference>
<dbReference type="Pfam" id="PF00805">
    <property type="entry name" value="Pentapeptide"/>
    <property type="match status" value="1"/>
</dbReference>
<comment type="caution">
    <text evidence="1">The sequence shown here is derived from an EMBL/GenBank/DDBJ whole genome shotgun (WGS) entry which is preliminary data.</text>
</comment>
<accession>A0ABT6R0S7</accession>
<dbReference type="Proteomes" id="UP001243286">
    <property type="component" value="Unassembled WGS sequence"/>
</dbReference>
<sequence length="263" mass="29275">MKTERFRVQCGDCFGLCCTALAFSASSDFGHDKPEATPCRNLDTDYRCRIHDRLRSNGYKGCTVYDCFGAGQQISQVTFQGVYDETTKPVMYALYPKMVHLQEMMWYLTDGIRPATRSIHQLLENKLAELDAMTGSSPDELAAIDLDQVRATLLPLLAQIEELVQTPFSGTSRRSLPRDWIGKNLAGQDFSGISLRGQFLLATNLSNSRLRGVNFLGADLRDCQLAGADLTDALFLTQAQVNAAQGDAQTRLPERLLRPSHWS</sequence>
<evidence type="ECO:0000313" key="1">
    <source>
        <dbReference type="EMBL" id="MDI3234448.1"/>
    </source>
</evidence>
<name>A0ABT6R0S7_9BACL</name>
<dbReference type="InterPro" id="IPR001646">
    <property type="entry name" value="5peptide_repeat"/>
</dbReference>
<gene>
    <name evidence="1" type="ORF">QK289_05470</name>
</gene>
<dbReference type="RefSeq" id="WP_282355225.1">
    <property type="nucleotide sequence ID" value="NZ_JASBQV010000005.1"/>
</dbReference>
<proteinExistence type="predicted"/>
<dbReference type="EMBL" id="JASBQV010000005">
    <property type="protein sequence ID" value="MDI3234448.1"/>
    <property type="molecule type" value="Genomic_DNA"/>
</dbReference>
<keyword evidence="2" id="KW-1185">Reference proteome</keyword>
<dbReference type="SUPFAM" id="SSF141571">
    <property type="entry name" value="Pentapeptide repeat-like"/>
    <property type="match status" value="1"/>
</dbReference>